<keyword evidence="4" id="KW-1185">Reference proteome</keyword>
<organism evidence="1 3">
    <name type="scientific">Candidatus Chlorohelix allophototropha</name>
    <dbReference type="NCBI Taxonomy" id="3003348"/>
    <lineage>
        <taxon>Bacteria</taxon>
        <taxon>Bacillati</taxon>
        <taxon>Chloroflexota</taxon>
        <taxon>Chloroflexia</taxon>
        <taxon>Candidatus Chloroheliales</taxon>
        <taxon>Candidatus Chloroheliaceae</taxon>
        <taxon>Candidatus Chlorohelix</taxon>
    </lineage>
</organism>
<evidence type="ECO:0000313" key="1">
    <source>
        <dbReference type="EMBL" id="NWJ47940.1"/>
    </source>
</evidence>
<dbReference type="Proteomes" id="UP001431572">
    <property type="component" value="Chromosome 2"/>
</dbReference>
<evidence type="ECO:0000313" key="3">
    <source>
        <dbReference type="Proteomes" id="UP000521676"/>
    </source>
</evidence>
<dbReference type="EMBL" id="CP128400">
    <property type="protein sequence ID" value="WJW69845.1"/>
    <property type="molecule type" value="Genomic_DNA"/>
</dbReference>
<reference evidence="1 3" key="1">
    <citation type="submission" date="2020-06" db="EMBL/GenBank/DDBJ databases">
        <title>Anoxygenic phototrophic Chloroflexota member uses a Type I reaction center.</title>
        <authorList>
            <person name="Tsuji J.M."/>
            <person name="Shaw N.A."/>
            <person name="Nagashima S."/>
            <person name="Venkiteswaran J."/>
            <person name="Schiff S.L."/>
            <person name="Hanada S."/>
            <person name="Tank M."/>
            <person name="Neufeld J.D."/>
        </authorList>
    </citation>
    <scope>NUCLEOTIDE SEQUENCE [LARGE SCALE GENOMIC DNA]</scope>
    <source>
        <strain evidence="1">L227-S17</strain>
    </source>
</reference>
<evidence type="ECO:0000313" key="4">
    <source>
        <dbReference type="Proteomes" id="UP001431572"/>
    </source>
</evidence>
<dbReference type="EMBL" id="JACATZ010000003">
    <property type="protein sequence ID" value="NWJ47940.1"/>
    <property type="molecule type" value="Genomic_DNA"/>
</dbReference>
<name>A0A8T7M712_9CHLR</name>
<proteinExistence type="predicted"/>
<reference evidence="2" key="2">
    <citation type="journal article" date="2024" name="Nature">
        <title>Anoxygenic phototroph of the Chloroflexota uses a type I reaction centre.</title>
        <authorList>
            <person name="Tsuji J.M."/>
            <person name="Shaw N.A."/>
            <person name="Nagashima S."/>
            <person name="Venkiteswaran J.J."/>
            <person name="Schiff S.L."/>
            <person name="Watanabe T."/>
            <person name="Fukui M."/>
            <person name="Hanada S."/>
            <person name="Tank M."/>
            <person name="Neufeld J.D."/>
        </authorList>
    </citation>
    <scope>NUCLEOTIDE SEQUENCE</scope>
    <source>
        <strain evidence="2">L227-S17</strain>
    </source>
</reference>
<dbReference type="RefSeq" id="WP_341471717.1">
    <property type="nucleotide sequence ID" value="NZ_CP128400.1"/>
</dbReference>
<sequence length="124" mass="13977">MAFGSKRVKHAYFFVAATTPLDQQLAKRVFSVGSQQLRNSSSTFRSLFDQVEKKSSALTIGAGRTPSIDNLEQTFQTWLQTRNINIKNIQSLYQQQIFFASGEDRPPLGGGSYWWATAVYFELG</sequence>
<evidence type="ECO:0000313" key="2">
    <source>
        <dbReference type="EMBL" id="WJW69845.1"/>
    </source>
</evidence>
<dbReference type="AlphaFoldDB" id="A0A8T7M712"/>
<gene>
    <name evidence="1" type="ORF">HXX08_18965</name>
    <name evidence="2" type="ORF">OZ401_003475</name>
</gene>
<protein>
    <submittedName>
        <fullName evidence="1">Uncharacterized protein</fullName>
    </submittedName>
</protein>
<accession>A0A8T7M712</accession>
<dbReference type="Proteomes" id="UP000521676">
    <property type="component" value="Unassembled WGS sequence"/>
</dbReference>